<dbReference type="Gene3D" id="3.90.660.10">
    <property type="match status" value="1"/>
</dbReference>
<dbReference type="PANTHER" id="PTHR10742:SF398">
    <property type="entry name" value="AMINE OXIDASE DOMAIN-CONTAINING PROTEIN-RELATED"/>
    <property type="match status" value="1"/>
</dbReference>
<reference evidence="3" key="1">
    <citation type="submission" date="2025-08" db="UniProtKB">
        <authorList>
            <consortium name="RefSeq"/>
        </authorList>
    </citation>
    <scope>IDENTIFICATION</scope>
    <source>
        <strain evidence="3">14028-0561.14</strain>
        <tissue evidence="3">Whole fly</tissue>
    </source>
</reference>
<accession>A0A6P4IYL0</accession>
<keyword evidence="2" id="KW-1185">Reference proteome</keyword>
<dbReference type="PANTHER" id="PTHR10742">
    <property type="entry name" value="FLAVIN MONOAMINE OXIDASE"/>
    <property type="match status" value="1"/>
</dbReference>
<dbReference type="AlphaFoldDB" id="A0A6P4IYL0"/>
<dbReference type="GO" id="GO:0046592">
    <property type="term" value="F:polyamine oxidase activity"/>
    <property type="evidence" value="ECO:0007669"/>
    <property type="project" value="TreeGrafter"/>
</dbReference>
<dbReference type="SUPFAM" id="SSF51905">
    <property type="entry name" value="FAD/NAD(P)-binding domain"/>
    <property type="match status" value="1"/>
</dbReference>
<gene>
    <name evidence="3" type="primary">LOC108078639</name>
</gene>
<evidence type="ECO:0000313" key="2">
    <source>
        <dbReference type="Proteomes" id="UP001652661"/>
    </source>
</evidence>
<proteinExistence type="predicted"/>
<dbReference type="Pfam" id="PF01593">
    <property type="entry name" value="Amino_oxidase"/>
    <property type="match status" value="1"/>
</dbReference>
<protein>
    <submittedName>
        <fullName evidence="3">Spermine oxidase</fullName>
    </submittedName>
</protein>
<dbReference type="SUPFAM" id="SSF54373">
    <property type="entry name" value="FAD-linked reductases, C-terminal domain"/>
    <property type="match status" value="1"/>
</dbReference>
<dbReference type="InterPro" id="IPR036188">
    <property type="entry name" value="FAD/NAD-bd_sf"/>
</dbReference>
<dbReference type="Proteomes" id="UP001652661">
    <property type="component" value="Chromosome 3L"/>
</dbReference>
<dbReference type="GeneID" id="108078639"/>
<dbReference type="RefSeq" id="XP_017028056.1">
    <property type="nucleotide sequence ID" value="XM_017172567.2"/>
</dbReference>
<dbReference type="OrthoDB" id="5046242at2759"/>
<feature type="domain" description="Amine oxidase" evidence="1">
    <location>
        <begin position="17"/>
        <end position="466"/>
    </location>
</feature>
<dbReference type="Gene3D" id="3.50.50.60">
    <property type="entry name" value="FAD/NAD(P)-binding domain"/>
    <property type="match status" value="1"/>
</dbReference>
<evidence type="ECO:0000259" key="1">
    <source>
        <dbReference type="Pfam" id="PF01593"/>
    </source>
</evidence>
<evidence type="ECO:0000313" key="3">
    <source>
        <dbReference type="RefSeq" id="XP_017028056.1"/>
    </source>
</evidence>
<name>A0A6P4IYL0_DROKI</name>
<dbReference type="InterPro" id="IPR050281">
    <property type="entry name" value="Flavin_monoamine_oxidase"/>
</dbReference>
<sequence>MKKCRASSRILVIGAGVSGIAAATRLLQNNFGNVQILEAENRIGGRIYTVPFGDNVIDLGAQWCYGQHRNSVYEMVKDTDFMDFTGDFFSGVRMVRSNKEVIPLELGQKLYGIAAMSMPKESTAVEESVGSHLAEHYWQEIKSQLPEVESAVAAEALEFFSRHESSILGSDNLFDVSGRLHLELDKCSGDQLINWRDKGFAGFLRLLMKVSEDEPTELGVLEGCVRLGKKAVKIELVDSDQVRVVCEDGDVFNVDHVICTASLGVLQEQHERLFNPPLSPAKVKAIQSLQLGTVDKLFLEFKEQPFPDDFVGFFCLWREEEVKELRCSEFAWLEGITGIHKIKHQPRLLLVWIGGLHGRRVELLTDNIVLSGLQWLFGKFLSFEVPPPDRFLRSKWFSNPNFRGSYSYRTMRADELDTGPSDLALPVMGTTGHPRLLFAGEATSQRHFSTVHGATEAGFREADRLIEYYSSCE</sequence>
<dbReference type="InterPro" id="IPR002937">
    <property type="entry name" value="Amino_oxidase"/>
</dbReference>
<organism evidence="2 3">
    <name type="scientific">Drosophila kikkawai</name>
    <name type="common">Fruit fly</name>
    <dbReference type="NCBI Taxonomy" id="30033"/>
    <lineage>
        <taxon>Eukaryota</taxon>
        <taxon>Metazoa</taxon>
        <taxon>Ecdysozoa</taxon>
        <taxon>Arthropoda</taxon>
        <taxon>Hexapoda</taxon>
        <taxon>Insecta</taxon>
        <taxon>Pterygota</taxon>
        <taxon>Neoptera</taxon>
        <taxon>Endopterygota</taxon>
        <taxon>Diptera</taxon>
        <taxon>Brachycera</taxon>
        <taxon>Muscomorpha</taxon>
        <taxon>Ephydroidea</taxon>
        <taxon>Drosophilidae</taxon>
        <taxon>Drosophila</taxon>
        <taxon>Sophophora</taxon>
    </lineage>
</organism>